<dbReference type="GO" id="GO:0000329">
    <property type="term" value="C:fungal-type vacuole membrane"/>
    <property type="evidence" value="ECO:0007669"/>
    <property type="project" value="TreeGrafter"/>
</dbReference>
<feature type="transmembrane region" description="Helical" evidence="5">
    <location>
        <begin position="20"/>
        <end position="42"/>
    </location>
</feature>
<feature type="transmembrane region" description="Helical" evidence="5">
    <location>
        <begin position="153"/>
        <end position="180"/>
    </location>
</feature>
<feature type="transmembrane region" description="Helical" evidence="5">
    <location>
        <begin position="573"/>
        <end position="599"/>
    </location>
</feature>
<dbReference type="GO" id="GO:0022857">
    <property type="term" value="F:transmembrane transporter activity"/>
    <property type="evidence" value="ECO:0007669"/>
    <property type="project" value="InterPro"/>
</dbReference>
<feature type="transmembrane region" description="Helical" evidence="5">
    <location>
        <begin position="457"/>
        <end position="475"/>
    </location>
</feature>
<dbReference type="InterPro" id="IPR011701">
    <property type="entry name" value="MFS"/>
</dbReference>
<gene>
    <name evidence="6" type="ORF">AZE42_04651</name>
</gene>
<dbReference type="GO" id="GO:0012505">
    <property type="term" value="C:endomembrane system"/>
    <property type="evidence" value="ECO:0007669"/>
    <property type="project" value="UniProtKB-SubCell"/>
</dbReference>
<dbReference type="OrthoDB" id="410267at2759"/>
<feature type="transmembrane region" description="Helical" evidence="5">
    <location>
        <begin position="82"/>
        <end position="103"/>
    </location>
</feature>
<feature type="transmembrane region" description="Helical" evidence="5">
    <location>
        <begin position="192"/>
        <end position="214"/>
    </location>
</feature>
<name>A0A1J8QGT7_9AGAM</name>
<dbReference type="Pfam" id="PF04750">
    <property type="entry name" value="Far-17a_AIG1"/>
    <property type="match status" value="1"/>
</dbReference>
<feature type="transmembrane region" description="Helical" evidence="5">
    <location>
        <begin position="365"/>
        <end position="386"/>
    </location>
</feature>
<protein>
    <recommendedName>
        <fullName evidence="8">Nodulin-like domain-containing protein</fullName>
    </recommendedName>
</protein>
<comment type="caution">
    <text evidence="6">The sequence shown here is derived from an EMBL/GenBank/DDBJ whole genome shotgun (WGS) entry which is preliminary data.</text>
</comment>
<feature type="transmembrane region" description="Helical" evidence="5">
    <location>
        <begin position="625"/>
        <end position="645"/>
    </location>
</feature>
<evidence type="ECO:0000313" key="7">
    <source>
        <dbReference type="Proteomes" id="UP000183567"/>
    </source>
</evidence>
<feature type="transmembrane region" description="Helical" evidence="5">
    <location>
        <begin position="495"/>
        <end position="518"/>
    </location>
</feature>
<keyword evidence="7" id="KW-1185">Reference proteome</keyword>
<dbReference type="PANTHER" id="PTHR21576">
    <property type="entry name" value="UNCHARACTERIZED NODULIN-LIKE PROTEIN"/>
    <property type="match status" value="1"/>
</dbReference>
<feature type="transmembrane region" description="Helical" evidence="5">
    <location>
        <begin position="124"/>
        <end position="147"/>
    </location>
</feature>
<evidence type="ECO:0000256" key="3">
    <source>
        <dbReference type="ARBA" id="ARBA00022989"/>
    </source>
</evidence>
<evidence type="ECO:0008006" key="8">
    <source>
        <dbReference type="Google" id="ProtNLM"/>
    </source>
</evidence>
<feature type="transmembrane region" description="Helical" evidence="5">
    <location>
        <begin position="392"/>
        <end position="420"/>
    </location>
</feature>
<sequence>MTLSAQSRSQPTHLRRARLALACVSIVANALFGAAIYTFPLISPTLMAHLKLTQPQITTIALAGMMGQYPFAAIIGKIIDRYGPWACSIVASCLFFIGFGLSAREIAKTPDDITLPSASSFHHLTVYFFIAGLGSAFSWFSSLFAASKNFPNYIGVASGTSTAFFSLSPMFISILASRFFTHPDEGLDVTHFLQFLAFSCGAVHLLGGFTLHIIPLPEDLPSVVLEDPEGLTQVEEQTALLQGQHDHADEVEVGVAPVSLVKDGSAIALFKDRNFWTLAFMMFVILGSSETVMSNIGTIVLSLPSYSSSTVAAPSTDVATATQVRLTSAANTLSRLLVGPLADFVSPVASHGAQIIQRKHHISRVALLFFPVLVLALTYLWMVVGVRSQVDLWALSVGSGIAYGSTFTILPSVVASAWGVENSGRNFGIISIRLSDNLSFHVLAQNTLLSLLIMPRFRALFLHGAAVGVMAYGFLVIKTSPIDQLIRAQKGGYSLYLTIVGLCLAWFTMVMSLGCDLLPSFTALRAAKRFCLMISLPLEIAISTVYWSLVLLFPSVILQHTSGSSVSPDVPGLLYIPFQLDLCIHITPVVTLLADFLFFEKKYTKKQVRIVPYPLLTENPVDVRIGIYAFVSFIAWGTFYLANAIHS</sequence>
<keyword evidence="3 5" id="KW-1133">Transmembrane helix</keyword>
<dbReference type="Gene3D" id="1.20.1250.20">
    <property type="entry name" value="MFS general substrate transporter like domains"/>
    <property type="match status" value="1"/>
</dbReference>
<dbReference type="InterPro" id="IPR006838">
    <property type="entry name" value="ADTRP_AIG1"/>
</dbReference>
<dbReference type="PANTHER" id="PTHR21576:SF158">
    <property type="entry name" value="RIBOSOMAL RNA-PROCESSING PROTEIN 12-LIKE CONSERVED DOMAIN-CONTAINING PROTEIN"/>
    <property type="match status" value="1"/>
</dbReference>
<feature type="transmembrane region" description="Helical" evidence="5">
    <location>
        <begin position="530"/>
        <end position="553"/>
    </location>
</feature>
<evidence type="ECO:0000313" key="6">
    <source>
        <dbReference type="EMBL" id="OJA10948.1"/>
    </source>
</evidence>
<evidence type="ECO:0000256" key="4">
    <source>
        <dbReference type="ARBA" id="ARBA00023136"/>
    </source>
</evidence>
<evidence type="ECO:0000256" key="2">
    <source>
        <dbReference type="ARBA" id="ARBA00022692"/>
    </source>
</evidence>
<comment type="subcellular location">
    <subcellularLocation>
        <location evidence="1">Endomembrane system</location>
        <topology evidence="1">Multi-pass membrane protein</topology>
    </subcellularLocation>
</comment>
<evidence type="ECO:0000256" key="1">
    <source>
        <dbReference type="ARBA" id="ARBA00004127"/>
    </source>
</evidence>
<keyword evidence="4 5" id="KW-0472">Membrane</keyword>
<dbReference type="AlphaFoldDB" id="A0A1J8QGT7"/>
<proteinExistence type="predicted"/>
<evidence type="ECO:0000256" key="5">
    <source>
        <dbReference type="SAM" id="Phobius"/>
    </source>
</evidence>
<dbReference type="STRING" id="180088.A0A1J8QGT7"/>
<organism evidence="6 7">
    <name type="scientific">Rhizopogon vesiculosus</name>
    <dbReference type="NCBI Taxonomy" id="180088"/>
    <lineage>
        <taxon>Eukaryota</taxon>
        <taxon>Fungi</taxon>
        <taxon>Dikarya</taxon>
        <taxon>Basidiomycota</taxon>
        <taxon>Agaricomycotina</taxon>
        <taxon>Agaricomycetes</taxon>
        <taxon>Agaricomycetidae</taxon>
        <taxon>Boletales</taxon>
        <taxon>Suillineae</taxon>
        <taxon>Rhizopogonaceae</taxon>
        <taxon>Rhizopogon</taxon>
    </lineage>
</organism>
<accession>A0A1J8QGT7</accession>
<dbReference type="Pfam" id="PF07690">
    <property type="entry name" value="MFS_1"/>
    <property type="match status" value="1"/>
</dbReference>
<dbReference type="EMBL" id="LVVM01005305">
    <property type="protein sequence ID" value="OJA10948.1"/>
    <property type="molecule type" value="Genomic_DNA"/>
</dbReference>
<dbReference type="Proteomes" id="UP000183567">
    <property type="component" value="Unassembled WGS sequence"/>
</dbReference>
<dbReference type="SUPFAM" id="SSF103473">
    <property type="entry name" value="MFS general substrate transporter"/>
    <property type="match status" value="1"/>
</dbReference>
<reference evidence="6 7" key="1">
    <citation type="submission" date="2016-03" db="EMBL/GenBank/DDBJ databases">
        <title>Comparative genomics of the ectomycorrhizal sister species Rhizopogon vinicolor and Rhizopogon vesiculosus (Basidiomycota: Boletales) reveals a divergence of the mating type B locus.</title>
        <authorList>
            <person name="Mujic A.B."/>
            <person name="Kuo A."/>
            <person name="Tritt A."/>
            <person name="Lipzen A."/>
            <person name="Chen C."/>
            <person name="Johnson J."/>
            <person name="Sharma A."/>
            <person name="Barry K."/>
            <person name="Grigoriev I.V."/>
            <person name="Spatafora J.W."/>
        </authorList>
    </citation>
    <scope>NUCLEOTIDE SEQUENCE [LARGE SCALE GENOMIC DNA]</scope>
    <source>
        <strain evidence="6 7">AM-OR11-056</strain>
    </source>
</reference>
<keyword evidence="2 5" id="KW-0812">Transmembrane</keyword>
<dbReference type="InterPro" id="IPR036259">
    <property type="entry name" value="MFS_trans_sf"/>
</dbReference>